<dbReference type="AlphaFoldDB" id="A0A1Y2MVW4"/>
<evidence type="ECO:0000256" key="1">
    <source>
        <dbReference type="SAM" id="SignalP"/>
    </source>
</evidence>
<name>A0A1Y2MVW4_PSEAH</name>
<feature type="chain" id="PRO_5010997435" evidence="1">
    <location>
        <begin position="26"/>
        <end position="172"/>
    </location>
</feature>
<evidence type="ECO:0000313" key="3">
    <source>
        <dbReference type="Proteomes" id="UP000194360"/>
    </source>
</evidence>
<sequence>MTITLGRIAPTMMLVAVLLSGCSMAPDSAPPTPSSTTAQAQQALSAYEEFWTVTDSAFAAPASRDWTERIEEVAVGQAREALQVDVANYASVPAHAEGAVTREPTVGEMTAERIEIVDCVDLGDSRLVADSTGNVLDDLENRVPRYRFRAELVLLDGRWIVERTAPSLGEPC</sequence>
<accession>A0A1Y2MVW4</accession>
<keyword evidence="3" id="KW-1185">Reference proteome</keyword>
<dbReference type="Proteomes" id="UP000194360">
    <property type="component" value="Unassembled WGS sequence"/>
</dbReference>
<dbReference type="EMBL" id="MIGB01000018">
    <property type="protein sequence ID" value="OSY39312.1"/>
    <property type="molecule type" value="Genomic_DNA"/>
</dbReference>
<feature type="signal peptide" evidence="1">
    <location>
        <begin position="1"/>
        <end position="25"/>
    </location>
</feature>
<dbReference type="PROSITE" id="PS51257">
    <property type="entry name" value="PROKAR_LIPOPROTEIN"/>
    <property type="match status" value="1"/>
</dbReference>
<evidence type="ECO:0000313" key="2">
    <source>
        <dbReference type="EMBL" id="OSY39312.1"/>
    </source>
</evidence>
<dbReference type="STRING" id="2074.BG845_03586"/>
<organism evidence="2 3">
    <name type="scientific">Pseudonocardia autotrophica</name>
    <name type="common">Amycolata autotrophica</name>
    <name type="synonym">Nocardia autotrophica</name>
    <dbReference type="NCBI Taxonomy" id="2074"/>
    <lineage>
        <taxon>Bacteria</taxon>
        <taxon>Bacillati</taxon>
        <taxon>Actinomycetota</taxon>
        <taxon>Actinomycetes</taxon>
        <taxon>Pseudonocardiales</taxon>
        <taxon>Pseudonocardiaceae</taxon>
        <taxon>Pseudonocardia</taxon>
    </lineage>
</organism>
<gene>
    <name evidence="2" type="ORF">BG845_03586</name>
</gene>
<keyword evidence="1" id="KW-0732">Signal</keyword>
<comment type="caution">
    <text evidence="2">The sequence shown here is derived from an EMBL/GenBank/DDBJ whole genome shotgun (WGS) entry which is preliminary data.</text>
</comment>
<proteinExistence type="predicted"/>
<reference evidence="2 3" key="1">
    <citation type="submission" date="2016-09" db="EMBL/GenBank/DDBJ databases">
        <title>Pseudonocardia autotrophica DSM535, a candidate organism with high potential of specific P450 cytochromes.</title>
        <authorList>
            <person name="Grumaz C."/>
            <person name="Vainshtein Y."/>
            <person name="Kirstahler P."/>
            <person name="Sohn K."/>
        </authorList>
    </citation>
    <scope>NUCLEOTIDE SEQUENCE [LARGE SCALE GENOMIC DNA]</scope>
    <source>
        <strain evidence="2 3">DSM 535</strain>
    </source>
</reference>
<protein>
    <submittedName>
        <fullName evidence="2">Uncharacterized protein</fullName>
    </submittedName>
</protein>